<dbReference type="GO" id="GO:0005044">
    <property type="term" value="F:scavenger receptor activity"/>
    <property type="evidence" value="ECO:0007669"/>
    <property type="project" value="InterPro"/>
</dbReference>
<evidence type="ECO:0000256" key="1">
    <source>
        <dbReference type="ARBA" id="ARBA00022536"/>
    </source>
</evidence>
<evidence type="ECO:0000256" key="3">
    <source>
        <dbReference type="ARBA" id="ARBA00023157"/>
    </source>
</evidence>
<keyword evidence="2" id="KW-0677">Repeat</keyword>
<protein>
    <recommendedName>
        <fullName evidence="5">EGF-like domain-containing protein</fullName>
    </recommendedName>
</protein>
<dbReference type="PROSITE" id="PS00022">
    <property type="entry name" value="EGF_1"/>
    <property type="match status" value="1"/>
</dbReference>
<organism evidence="6 7">
    <name type="scientific">Parelaphostrongylus tenuis</name>
    <name type="common">Meningeal worm</name>
    <dbReference type="NCBI Taxonomy" id="148309"/>
    <lineage>
        <taxon>Eukaryota</taxon>
        <taxon>Metazoa</taxon>
        <taxon>Ecdysozoa</taxon>
        <taxon>Nematoda</taxon>
        <taxon>Chromadorea</taxon>
        <taxon>Rhabditida</taxon>
        <taxon>Rhabditina</taxon>
        <taxon>Rhabditomorpha</taxon>
        <taxon>Strongyloidea</taxon>
        <taxon>Metastrongylidae</taxon>
        <taxon>Parelaphostrongylus</taxon>
    </lineage>
</organism>
<dbReference type="InterPro" id="IPR001881">
    <property type="entry name" value="EGF-like_Ca-bd_dom"/>
</dbReference>
<keyword evidence="1 4" id="KW-0245">EGF-like domain</keyword>
<dbReference type="AlphaFoldDB" id="A0AAD5LZB7"/>
<dbReference type="SMART" id="SM00181">
    <property type="entry name" value="EGF"/>
    <property type="match status" value="3"/>
</dbReference>
<dbReference type="Gene3D" id="2.10.25.10">
    <property type="entry name" value="Laminin"/>
    <property type="match status" value="1"/>
</dbReference>
<name>A0AAD5LZB7_PARTN</name>
<dbReference type="GO" id="GO:0005509">
    <property type="term" value="F:calcium ion binding"/>
    <property type="evidence" value="ECO:0007669"/>
    <property type="project" value="InterPro"/>
</dbReference>
<evidence type="ECO:0000256" key="2">
    <source>
        <dbReference type="ARBA" id="ARBA00022737"/>
    </source>
</evidence>
<sequence>MRTKTQLVFTIRAYVIDSVWIIDQTKFTATAMPVFFSTKSIGIRARTSMNVCRIMVDAIMHAPTLKAALSAHVRTAIVSLRTVARAMNRIEISKKPEQTMQTVTDVNECLVNNGGCSQLCRNEEGGRRCECFGGYVLAKDGKSCIDVITHRKQFDDSIDIDSNSLDLLIDSIEKYPGDSGKRPPSVYSFSFNRFHKACKSGEFGPHCQYTCDDCANGAMCSQDNSSCECPPGFTGVTCDDLCPDGTWGAGCNQICACNGKVCDPVTGNCICDSPDGCPQGPCPPGFYGPMCELKCRMKCPDDRCDPVFGYCACDEGYYGENCDK</sequence>
<dbReference type="PANTHER" id="PTHR24043:SF8">
    <property type="entry name" value="EGF-LIKE DOMAIN-CONTAINING PROTEIN"/>
    <property type="match status" value="1"/>
</dbReference>
<comment type="caution">
    <text evidence="6">The sequence shown here is derived from an EMBL/GenBank/DDBJ whole genome shotgun (WGS) entry which is preliminary data.</text>
</comment>
<evidence type="ECO:0000256" key="4">
    <source>
        <dbReference type="PROSITE-ProRule" id="PRU00076"/>
    </source>
</evidence>
<evidence type="ECO:0000259" key="5">
    <source>
        <dbReference type="PROSITE" id="PS50026"/>
    </source>
</evidence>
<feature type="domain" description="EGF-like" evidence="5">
    <location>
        <begin position="203"/>
        <end position="239"/>
    </location>
</feature>
<dbReference type="InterPro" id="IPR000742">
    <property type="entry name" value="EGF"/>
</dbReference>
<evidence type="ECO:0000313" key="6">
    <source>
        <dbReference type="EMBL" id="KAJ1349412.1"/>
    </source>
</evidence>
<dbReference type="Gene3D" id="2.170.300.10">
    <property type="entry name" value="Tie2 ligand-binding domain superfamily"/>
    <property type="match status" value="2"/>
</dbReference>
<keyword evidence="3 4" id="KW-1015">Disulfide bond</keyword>
<reference evidence="6" key="1">
    <citation type="submission" date="2021-06" db="EMBL/GenBank/DDBJ databases">
        <title>Parelaphostrongylus tenuis whole genome reference sequence.</title>
        <authorList>
            <person name="Garwood T.J."/>
            <person name="Larsen P.A."/>
            <person name="Fountain-Jones N.M."/>
            <person name="Garbe J.R."/>
            <person name="Macchietto M.G."/>
            <person name="Kania S.A."/>
            <person name="Gerhold R.W."/>
            <person name="Richards J.E."/>
            <person name="Wolf T.M."/>
        </authorList>
    </citation>
    <scope>NUCLEOTIDE SEQUENCE</scope>
    <source>
        <strain evidence="6">MNPRO001-30</strain>
        <tissue evidence="6">Meninges</tissue>
    </source>
</reference>
<gene>
    <name evidence="6" type="ORF">KIN20_004976</name>
</gene>
<dbReference type="Proteomes" id="UP001196413">
    <property type="component" value="Unassembled WGS sequence"/>
</dbReference>
<evidence type="ECO:0000313" key="7">
    <source>
        <dbReference type="Proteomes" id="UP001196413"/>
    </source>
</evidence>
<dbReference type="InterPro" id="IPR042635">
    <property type="entry name" value="MEGF10/SREC1/2-like"/>
</dbReference>
<proteinExistence type="predicted"/>
<dbReference type="PANTHER" id="PTHR24043">
    <property type="entry name" value="SCAVENGER RECEPTOR CLASS F"/>
    <property type="match status" value="1"/>
</dbReference>
<dbReference type="EMBL" id="JAHQIW010000660">
    <property type="protein sequence ID" value="KAJ1349412.1"/>
    <property type="molecule type" value="Genomic_DNA"/>
</dbReference>
<dbReference type="SUPFAM" id="SSF57196">
    <property type="entry name" value="EGF/Laminin"/>
    <property type="match status" value="1"/>
</dbReference>
<feature type="disulfide bond" evidence="4">
    <location>
        <begin position="229"/>
        <end position="238"/>
    </location>
</feature>
<keyword evidence="7" id="KW-1185">Reference proteome</keyword>
<dbReference type="SMART" id="SM00179">
    <property type="entry name" value="EGF_CA"/>
    <property type="match status" value="1"/>
</dbReference>
<dbReference type="PROSITE" id="PS50026">
    <property type="entry name" value="EGF_3"/>
    <property type="match status" value="1"/>
</dbReference>
<accession>A0AAD5LZB7</accession>
<comment type="caution">
    <text evidence="4">Lacks conserved residue(s) required for the propagation of feature annotation.</text>
</comment>
<dbReference type="Pfam" id="PF14670">
    <property type="entry name" value="FXa_inhibition"/>
    <property type="match status" value="1"/>
</dbReference>
<dbReference type="FunFam" id="2.10.25.10:FF:000240">
    <property type="entry name" value="Vitamin K-dependent protein S"/>
    <property type="match status" value="1"/>
</dbReference>